<comment type="subcellular location">
    <subcellularLocation>
        <location evidence="1">Membrane</location>
        <topology evidence="1">Single-pass membrane protein</topology>
    </subcellularLocation>
</comment>
<keyword evidence="3" id="KW-1133">Transmembrane helix</keyword>
<sequence>MIETRTMNAAVHGDVTVLDAVGDAEGLRLFLAKGTDPARLRADADVLPHDVVDVNGSLRVTCRWDGGDRAPLPLTGCTAEVTVSAPEPELFVGANVLMGIRNGESIANLHDWMRFHAEMQGVDAILILDRARPGEPALAPVLNAVLADRPIPGLHRVVIVTCPLPLGGLRPSERHPVHAPDAPGKGRMTTPESDPWTSPVEQTIVLEALRWRFLTAARAVAFIDVCDLLAPAPLGRRAFDLIDAAKTGVITLSGGRIYPWRVRKGQPATFGDHVCDQFDKPESNRRWVAAPGRIPETEPFRMLRVGKLKPGPRDTAHFHRAMAVRMTEGEGQPLAARAGLVLDDTLLSLARTAFGHDPVLPPVSEVPVARGLAASLPGRTAVVTCMKNEGPFILEWIAYHRAIGVDDFLVYSNDCTDGTDRLLDLLQDHGIVAHRQNPFREMDLKPQNAALEAAEGEAILDRAGWAICMDVDEFLNIHAGAGHLRDLYAAVGDANMISATWRLFGNSDLHGFEDVPTIARFDRCAPHKTRKPHQAWGFKTLFRNMGIYRKMGVHRPKGLRPDLWQQIRWVNGSGKPMPRTMLRNGWRSTNDTYGYDLVTLNHYAVRDAESFLVKRDRGRVNHVARDQGLGYWFRMNNNAEHDTSIQRMLPALEAELARLRALPGVAAQHNACVAAHRARIAALRTSEAFGDFYAEITSPWMERLSRLHAHFSGNVFLAGPDCLPDRVWQGEVAPDDFFAMEEVEKTAR</sequence>
<reference evidence="5 6" key="1">
    <citation type="submission" date="2015-07" db="EMBL/GenBank/DDBJ databases">
        <authorList>
            <person name="Noorani M."/>
        </authorList>
    </citation>
    <scope>NUCLEOTIDE SEQUENCE [LARGE SCALE GENOMIC DNA]</scope>
    <source>
        <strain evidence="5 6">CECT 5088</strain>
    </source>
</reference>
<dbReference type="SUPFAM" id="SSF53448">
    <property type="entry name" value="Nucleotide-diphospho-sugar transferases"/>
    <property type="match status" value="1"/>
</dbReference>
<dbReference type="GO" id="GO:0016020">
    <property type="term" value="C:membrane"/>
    <property type="evidence" value="ECO:0007669"/>
    <property type="project" value="UniProtKB-SubCell"/>
</dbReference>
<dbReference type="AlphaFoldDB" id="A0A0M6XRX0"/>
<dbReference type="GO" id="GO:0005737">
    <property type="term" value="C:cytoplasm"/>
    <property type="evidence" value="ECO:0007669"/>
    <property type="project" value="TreeGrafter"/>
</dbReference>
<dbReference type="EMBL" id="CXPG01000016">
    <property type="protein sequence ID" value="CTQ32921.1"/>
    <property type="molecule type" value="Genomic_DNA"/>
</dbReference>
<evidence type="ECO:0000256" key="4">
    <source>
        <dbReference type="SAM" id="MobiDB-lite"/>
    </source>
</evidence>
<keyword evidence="6" id="KW-1185">Reference proteome</keyword>
<proteinExistence type="predicted"/>
<evidence type="ECO:0000256" key="1">
    <source>
        <dbReference type="ARBA" id="ARBA00004167"/>
    </source>
</evidence>
<evidence type="ECO:0000313" key="5">
    <source>
        <dbReference type="EMBL" id="CTQ32921.1"/>
    </source>
</evidence>
<dbReference type="Proteomes" id="UP000048908">
    <property type="component" value="Unassembled WGS sequence"/>
</dbReference>
<feature type="region of interest" description="Disordered" evidence="4">
    <location>
        <begin position="171"/>
        <end position="197"/>
    </location>
</feature>
<dbReference type="Pfam" id="PF13704">
    <property type="entry name" value="Glyco_tranf_2_4"/>
    <property type="match status" value="1"/>
</dbReference>
<evidence type="ECO:0000256" key="3">
    <source>
        <dbReference type="ARBA" id="ARBA00022989"/>
    </source>
</evidence>
<evidence type="ECO:0000256" key="2">
    <source>
        <dbReference type="ARBA" id="ARBA00022692"/>
    </source>
</evidence>
<gene>
    <name evidence="5" type="ORF">JAN5088_01695</name>
</gene>
<protein>
    <recommendedName>
        <fullName evidence="7">Glycosyl transferase family 2</fullName>
    </recommendedName>
</protein>
<dbReference type="InterPro" id="IPR029044">
    <property type="entry name" value="Nucleotide-diphossugar_trans"/>
</dbReference>
<organism evidence="5 6">
    <name type="scientific">Jannaschia rubra</name>
    <dbReference type="NCBI Taxonomy" id="282197"/>
    <lineage>
        <taxon>Bacteria</taxon>
        <taxon>Pseudomonadati</taxon>
        <taxon>Pseudomonadota</taxon>
        <taxon>Alphaproteobacteria</taxon>
        <taxon>Rhodobacterales</taxon>
        <taxon>Roseobacteraceae</taxon>
        <taxon>Jannaschia</taxon>
    </lineage>
</organism>
<dbReference type="STRING" id="282197.SAMN04488517_103423"/>
<keyword evidence="3" id="KW-0472">Membrane</keyword>
<name>A0A0M6XRX0_9RHOB</name>
<dbReference type="GO" id="GO:0016757">
    <property type="term" value="F:glycosyltransferase activity"/>
    <property type="evidence" value="ECO:0007669"/>
    <property type="project" value="TreeGrafter"/>
</dbReference>
<keyword evidence="2" id="KW-0812">Transmembrane</keyword>
<dbReference type="PANTHER" id="PTHR21461:SF69">
    <property type="entry name" value="GLYCOSYLTRANSFERASE FAMILY 92 PROTEIN"/>
    <property type="match status" value="1"/>
</dbReference>
<evidence type="ECO:0008006" key="7">
    <source>
        <dbReference type="Google" id="ProtNLM"/>
    </source>
</evidence>
<evidence type="ECO:0000313" key="6">
    <source>
        <dbReference type="Proteomes" id="UP000048908"/>
    </source>
</evidence>
<dbReference type="PANTHER" id="PTHR21461">
    <property type="entry name" value="GLYCOSYLTRANSFERASE FAMILY 92 PROTEIN"/>
    <property type="match status" value="1"/>
</dbReference>
<accession>A0A0M6XRX0</accession>